<organism evidence="1 2">
    <name type="scientific">Urochloa decumbens</name>
    <dbReference type="NCBI Taxonomy" id="240449"/>
    <lineage>
        <taxon>Eukaryota</taxon>
        <taxon>Viridiplantae</taxon>
        <taxon>Streptophyta</taxon>
        <taxon>Embryophyta</taxon>
        <taxon>Tracheophyta</taxon>
        <taxon>Spermatophyta</taxon>
        <taxon>Magnoliopsida</taxon>
        <taxon>Liliopsida</taxon>
        <taxon>Poales</taxon>
        <taxon>Poaceae</taxon>
        <taxon>PACMAD clade</taxon>
        <taxon>Panicoideae</taxon>
        <taxon>Panicodae</taxon>
        <taxon>Paniceae</taxon>
        <taxon>Melinidinae</taxon>
        <taxon>Urochloa</taxon>
    </lineage>
</organism>
<reference evidence="1" key="1">
    <citation type="submission" date="2024-10" db="EMBL/GenBank/DDBJ databases">
        <authorList>
            <person name="Ryan C."/>
        </authorList>
    </citation>
    <scope>NUCLEOTIDE SEQUENCE [LARGE SCALE GENOMIC DNA]</scope>
</reference>
<gene>
    <name evidence="1" type="ORF">URODEC1_LOCUS76178</name>
</gene>
<proteinExistence type="predicted"/>
<keyword evidence="2" id="KW-1185">Reference proteome</keyword>
<dbReference type="EMBL" id="OZ075113">
    <property type="protein sequence ID" value="CAL5021778.1"/>
    <property type="molecule type" value="Genomic_DNA"/>
</dbReference>
<dbReference type="SUPFAM" id="SSF56112">
    <property type="entry name" value="Protein kinase-like (PK-like)"/>
    <property type="match status" value="1"/>
</dbReference>
<protein>
    <submittedName>
        <fullName evidence="1">Uncharacterized protein</fullName>
    </submittedName>
</protein>
<dbReference type="Proteomes" id="UP001497457">
    <property type="component" value="Chromosome 3rd"/>
</dbReference>
<evidence type="ECO:0000313" key="2">
    <source>
        <dbReference type="Proteomes" id="UP001497457"/>
    </source>
</evidence>
<accession>A0ABC9CKX1</accession>
<dbReference type="Gene3D" id="1.10.510.10">
    <property type="entry name" value="Transferase(Phosphotransferase) domain 1"/>
    <property type="match status" value="1"/>
</dbReference>
<sequence>MEEIDSVSSEDYTREEDISYRLIDTLLNVGAKRATCRVNIPSDVSPRYANAVDDPEAVLILMKDKNEDSTYCINIMRECSHRNILHAVAVTKQDEYFLVWTDFYIDSVMNFLESCALGTNNANAREGQRIMLPTANLRNFIRQAFDGFQYLWLRRKYHGNFTLKNTYYQNLGGQLVAKLTSFKLKDRETLKHCWAEDCQAVGLALESVSKVAREREAKDQNFDCYIIDDLARRLKEFAWGDLPYIKQEIYAHPFFWDDVDIRSFFVSEIPIAMNNQAFRYKVSGCDELCTLPWGTNGFSGFVALMDDYRSRKEMPIYDKDSMIGYVQFLSGLYVHENELKGGSVDAAVREQNPRAYMILYNLIPRPPRLGNGQ</sequence>
<evidence type="ECO:0000313" key="1">
    <source>
        <dbReference type="EMBL" id="CAL5021778.1"/>
    </source>
</evidence>
<dbReference type="AlphaFoldDB" id="A0ABC9CKX1"/>
<dbReference type="InterPro" id="IPR011009">
    <property type="entry name" value="Kinase-like_dom_sf"/>
</dbReference>
<name>A0ABC9CKX1_9POAL</name>